<dbReference type="OrthoDB" id="4484818at2"/>
<proteinExistence type="predicted"/>
<evidence type="ECO:0000313" key="3">
    <source>
        <dbReference type="Proteomes" id="UP000286208"/>
    </source>
</evidence>
<evidence type="ECO:0000256" key="1">
    <source>
        <dbReference type="SAM" id="Phobius"/>
    </source>
</evidence>
<keyword evidence="3" id="KW-1185">Reference proteome</keyword>
<keyword evidence="1" id="KW-0472">Membrane</keyword>
<keyword evidence="1" id="KW-0812">Transmembrane</keyword>
<dbReference type="AlphaFoldDB" id="A0A438B8J5"/>
<protein>
    <submittedName>
        <fullName evidence="2">DUF485 domain-containing protein</fullName>
    </submittedName>
</protein>
<dbReference type="RefSeq" id="WP_127918287.1">
    <property type="nucleotide sequence ID" value="NZ_RKLP01000013.1"/>
</dbReference>
<organism evidence="2 3">
    <name type="scientific">Prescottella agglutinans</name>
    <dbReference type="NCBI Taxonomy" id="1644129"/>
    <lineage>
        <taxon>Bacteria</taxon>
        <taxon>Bacillati</taxon>
        <taxon>Actinomycetota</taxon>
        <taxon>Actinomycetes</taxon>
        <taxon>Mycobacteriales</taxon>
        <taxon>Nocardiaceae</taxon>
        <taxon>Prescottella</taxon>
    </lineage>
</organism>
<accession>A0A438B8J5</accession>
<name>A0A438B8J5_9NOCA</name>
<gene>
    <name evidence="2" type="ORF">EGT67_22330</name>
</gene>
<feature type="transmembrane region" description="Helical" evidence="1">
    <location>
        <begin position="51"/>
        <end position="69"/>
    </location>
</feature>
<keyword evidence="1" id="KW-1133">Transmembrane helix</keyword>
<dbReference type="EMBL" id="RKLP01000013">
    <property type="protein sequence ID" value="RVW07287.1"/>
    <property type="molecule type" value="Genomic_DNA"/>
</dbReference>
<evidence type="ECO:0000313" key="2">
    <source>
        <dbReference type="EMBL" id="RVW07287.1"/>
    </source>
</evidence>
<dbReference type="InterPro" id="IPR007436">
    <property type="entry name" value="DUF485"/>
</dbReference>
<dbReference type="Pfam" id="PF04341">
    <property type="entry name" value="DUF485"/>
    <property type="match status" value="1"/>
</dbReference>
<dbReference type="Proteomes" id="UP000286208">
    <property type="component" value="Unassembled WGS sequence"/>
</dbReference>
<sequence>MPPAHIPEVTMSLGLSPADAARPDSPASPDPLAADAGLDAILAVARRRRRVSLVSAAVLLIVFMGYIVLTTSTSVLSGRFAGLGLAYWAGFGVFVGILVVAQFYVRWARRMDGIIDAHLAELELPKDGE</sequence>
<comment type="caution">
    <text evidence="2">The sequence shown here is derived from an EMBL/GenBank/DDBJ whole genome shotgun (WGS) entry which is preliminary data.</text>
</comment>
<feature type="transmembrane region" description="Helical" evidence="1">
    <location>
        <begin position="85"/>
        <end position="105"/>
    </location>
</feature>
<reference evidence="2 3" key="1">
    <citation type="submission" date="2018-11" db="EMBL/GenBank/DDBJ databases">
        <title>Rhodococcus spongicola sp. nov. and Rhodococcus xishaensis sp. nov. from marine sponges.</title>
        <authorList>
            <person name="Li L."/>
            <person name="Lin H.W."/>
        </authorList>
    </citation>
    <scope>NUCLEOTIDE SEQUENCE [LARGE SCALE GENOMIC DNA]</scope>
    <source>
        <strain evidence="2 3">CCTCC AB2014297</strain>
    </source>
</reference>